<dbReference type="InterPro" id="IPR036249">
    <property type="entry name" value="Thioredoxin-like_sf"/>
</dbReference>
<keyword evidence="1" id="KW-0812">Transmembrane</keyword>
<dbReference type="InterPro" id="IPR052913">
    <property type="entry name" value="Glycopeptide_resist_protein"/>
</dbReference>
<protein>
    <submittedName>
        <fullName evidence="2">VanW like protein</fullName>
    </submittedName>
</protein>
<dbReference type="OrthoDB" id="9797191at2"/>
<dbReference type="Proteomes" id="UP000184196">
    <property type="component" value="Unassembled WGS sequence"/>
</dbReference>
<reference evidence="3" key="1">
    <citation type="submission" date="2016-11" db="EMBL/GenBank/DDBJ databases">
        <authorList>
            <person name="Varghese N."/>
            <person name="Submissions S."/>
        </authorList>
    </citation>
    <scope>NUCLEOTIDE SEQUENCE [LARGE SCALE GENOMIC DNA]</scope>
    <source>
        <strain evidence="3">DSM 11792</strain>
    </source>
</reference>
<feature type="transmembrane region" description="Helical" evidence="1">
    <location>
        <begin position="43"/>
        <end position="61"/>
    </location>
</feature>
<dbReference type="PANTHER" id="PTHR35788">
    <property type="entry name" value="EXPORTED PROTEIN-RELATED"/>
    <property type="match status" value="1"/>
</dbReference>
<gene>
    <name evidence="2" type="ORF">SAMN02745218_01173</name>
</gene>
<dbReference type="Gene3D" id="1.20.1440.130">
    <property type="entry name" value="VKOR domain"/>
    <property type="match status" value="1"/>
</dbReference>
<dbReference type="PANTHER" id="PTHR35788:SF1">
    <property type="entry name" value="EXPORTED PROTEIN"/>
    <property type="match status" value="1"/>
</dbReference>
<keyword evidence="1" id="KW-0472">Membrane</keyword>
<dbReference type="Pfam" id="PF04294">
    <property type="entry name" value="VanW"/>
    <property type="match status" value="1"/>
</dbReference>
<dbReference type="RefSeq" id="WP_073164035.1">
    <property type="nucleotide sequence ID" value="NZ_FQUW01000012.1"/>
</dbReference>
<keyword evidence="3" id="KW-1185">Reference proteome</keyword>
<evidence type="ECO:0000256" key="1">
    <source>
        <dbReference type="SAM" id="Phobius"/>
    </source>
</evidence>
<organism evidence="2 3">
    <name type="scientific">Desulfofundulus australicus DSM 11792</name>
    <dbReference type="NCBI Taxonomy" id="1121425"/>
    <lineage>
        <taxon>Bacteria</taxon>
        <taxon>Bacillati</taxon>
        <taxon>Bacillota</taxon>
        <taxon>Clostridia</taxon>
        <taxon>Eubacteriales</taxon>
        <taxon>Peptococcaceae</taxon>
        <taxon>Desulfofundulus</taxon>
    </lineage>
</organism>
<dbReference type="SUPFAM" id="SSF52833">
    <property type="entry name" value="Thioredoxin-like"/>
    <property type="match status" value="1"/>
</dbReference>
<dbReference type="InterPro" id="IPR007391">
    <property type="entry name" value="Vancomycin_resist_VanW"/>
</dbReference>
<proteinExistence type="predicted"/>
<name>A0A1M4XUI4_9FIRM</name>
<accession>A0A1M4XUI4</accession>
<evidence type="ECO:0000313" key="2">
    <source>
        <dbReference type="EMBL" id="SHE97050.1"/>
    </source>
</evidence>
<dbReference type="InterPro" id="IPR038354">
    <property type="entry name" value="VKOR_sf"/>
</dbReference>
<evidence type="ECO:0000313" key="3">
    <source>
        <dbReference type="Proteomes" id="UP000184196"/>
    </source>
</evidence>
<dbReference type="AlphaFoldDB" id="A0A1M4XUI4"/>
<sequence length="450" mass="47772">MLVGYVYFLLSLAAIIAWQLEPSCASGACSAVAQLDSFLGRPWWIWGVLYYAMAGVLCLGLPKNRLTGTFLAAGAIFHAGLIGYGYAVTGSVCPVCWKFAAMGVLLAASYWVSPDKKPGHTAYVSAGPARALAVVALVLLVINPGTKPAVAPPAATVAMAAGAESQSGGFVTGGPKAIDGKAHYQLRVSTPGGAETYLDLREKPALFFAVWCLHCPEALKDVAMLSPEKRPYLVVTYPRGGDEEMAKKKMTENGLAGEPYYLVQSPPEGIQGVPSLVWWDKDEVKHVEGAGAIAEKLGVPELLGYAEIPNPPDGGGKNAELAASLINGKVIQSGEVFSFNRAVGPRTVSRGFVEGRSIVETVYGPKAMPDVGGGVCRTATALHLAVLNAGLEVVERHNHSIPVGYAEPGKDTAVAWPYWDFRFRNTSGKTLAIKTRSGQGKLRVELWVFR</sequence>
<dbReference type="EMBL" id="FQUW01000012">
    <property type="protein sequence ID" value="SHE97050.1"/>
    <property type="molecule type" value="Genomic_DNA"/>
</dbReference>
<keyword evidence="1" id="KW-1133">Transmembrane helix</keyword>
<feature type="transmembrane region" description="Helical" evidence="1">
    <location>
        <begin position="68"/>
        <end position="89"/>
    </location>
</feature>